<dbReference type="EMBL" id="RCZE01000001">
    <property type="protein sequence ID" value="TPG81659.1"/>
    <property type="molecule type" value="Genomic_DNA"/>
</dbReference>
<organism evidence="2 3">
    <name type="scientific">Pseudomonas arsenicoxydans</name>
    <dbReference type="NCBI Taxonomy" id="702115"/>
    <lineage>
        <taxon>Bacteria</taxon>
        <taxon>Pseudomonadati</taxon>
        <taxon>Pseudomonadota</taxon>
        <taxon>Gammaproteobacteria</taxon>
        <taxon>Pseudomonadales</taxon>
        <taxon>Pseudomonadaceae</taxon>
        <taxon>Pseudomonas</taxon>
    </lineage>
</organism>
<dbReference type="Proteomes" id="UP000317933">
    <property type="component" value="Unassembled WGS sequence"/>
</dbReference>
<protein>
    <submittedName>
        <fullName evidence="2">Uncharacterized protein</fullName>
    </submittedName>
</protein>
<proteinExistence type="predicted"/>
<evidence type="ECO:0000256" key="1">
    <source>
        <dbReference type="SAM" id="MobiDB-lite"/>
    </source>
</evidence>
<gene>
    <name evidence="2" type="ORF">EAH78_01815</name>
</gene>
<feature type="region of interest" description="Disordered" evidence="1">
    <location>
        <begin position="64"/>
        <end position="88"/>
    </location>
</feature>
<accession>A0A502I3S8</accession>
<comment type="caution">
    <text evidence="2">The sequence shown here is derived from an EMBL/GenBank/DDBJ whole genome shotgun (WGS) entry which is preliminary data.</text>
</comment>
<evidence type="ECO:0000313" key="2">
    <source>
        <dbReference type="EMBL" id="TPG81659.1"/>
    </source>
</evidence>
<reference evidence="2 3" key="1">
    <citation type="journal article" date="2019" name="Environ. Microbiol.">
        <title>Species interactions and distinct microbial communities in high Arctic permafrost affected cryosols are associated with the CH4 and CO2 gas fluxes.</title>
        <authorList>
            <person name="Altshuler I."/>
            <person name="Hamel J."/>
            <person name="Turney S."/>
            <person name="Magnuson E."/>
            <person name="Levesque R."/>
            <person name="Greer C."/>
            <person name="Whyte L.G."/>
        </authorList>
    </citation>
    <scope>NUCLEOTIDE SEQUENCE [LARGE SCALE GENOMIC DNA]</scope>
    <source>
        <strain evidence="2 3">E3</strain>
    </source>
</reference>
<evidence type="ECO:0000313" key="3">
    <source>
        <dbReference type="Proteomes" id="UP000317933"/>
    </source>
</evidence>
<dbReference type="AlphaFoldDB" id="A0A502I3S8"/>
<sequence>MRSGNELWRGSLLPLGREAPLKSGAAVYLQERSGRFATAAQPSGSKLPRHRFGFTIKLFAPCRTHPGASVESPGQMHRPPSTTATHAH</sequence>
<name>A0A502I3S8_9PSED</name>